<dbReference type="PANTHER" id="PTHR43156">
    <property type="entry name" value="STAGE II SPORULATION PROTEIN E-RELATED"/>
    <property type="match status" value="1"/>
</dbReference>
<protein>
    <submittedName>
        <fullName evidence="4">SpoIIE family protein phosphatase</fullName>
    </submittedName>
</protein>
<dbReference type="InterPro" id="IPR036457">
    <property type="entry name" value="PPM-type-like_dom_sf"/>
</dbReference>
<dbReference type="Pfam" id="PF07228">
    <property type="entry name" value="SpoIIE"/>
    <property type="match status" value="1"/>
</dbReference>
<dbReference type="Gene3D" id="3.30.565.10">
    <property type="entry name" value="Histidine kinase-like ATPase, C-terminal domain"/>
    <property type="match status" value="1"/>
</dbReference>
<dbReference type="PROSITE" id="PS50112">
    <property type="entry name" value="PAS"/>
    <property type="match status" value="2"/>
</dbReference>
<keyword evidence="1" id="KW-0378">Hydrolase</keyword>
<evidence type="ECO:0000256" key="2">
    <source>
        <dbReference type="SAM" id="MobiDB-lite"/>
    </source>
</evidence>
<dbReference type="InterPro" id="IPR052016">
    <property type="entry name" value="Bact_Sigma-Reg"/>
</dbReference>
<dbReference type="Proteomes" id="UP001486207">
    <property type="component" value="Unassembled WGS sequence"/>
</dbReference>
<dbReference type="InterPro" id="IPR013767">
    <property type="entry name" value="PAS_fold"/>
</dbReference>
<dbReference type="EMBL" id="JBEPFB010000031">
    <property type="protein sequence ID" value="MER7379286.1"/>
    <property type="molecule type" value="Genomic_DNA"/>
</dbReference>
<keyword evidence="5" id="KW-1185">Reference proteome</keyword>
<dbReference type="Gene3D" id="3.30.450.40">
    <property type="match status" value="1"/>
</dbReference>
<dbReference type="SUPFAM" id="SSF55781">
    <property type="entry name" value="GAF domain-like"/>
    <property type="match status" value="1"/>
</dbReference>
<organism evidence="4 5">
    <name type="scientific">Streptomyces lanatus</name>
    <dbReference type="NCBI Taxonomy" id="66900"/>
    <lineage>
        <taxon>Bacteria</taxon>
        <taxon>Bacillati</taxon>
        <taxon>Actinomycetota</taxon>
        <taxon>Actinomycetes</taxon>
        <taxon>Kitasatosporales</taxon>
        <taxon>Streptomycetaceae</taxon>
        <taxon>Streptomyces</taxon>
    </lineage>
</organism>
<gene>
    <name evidence="4" type="ORF">ABT384_42560</name>
</gene>
<dbReference type="InterPro" id="IPR013656">
    <property type="entry name" value="PAS_4"/>
</dbReference>
<evidence type="ECO:0000313" key="4">
    <source>
        <dbReference type="EMBL" id="MER7379286.1"/>
    </source>
</evidence>
<dbReference type="InterPro" id="IPR036890">
    <property type="entry name" value="HATPase_C_sf"/>
</dbReference>
<sequence length="778" mass="83480">MTTMQPPMETGQVSPFDATTAATAVIDSQGMVIGWSSAAENLFGSLAEDVLGRPVDEVLHDADSRPSPWLHTTDPSRHVHSETRKIRRADGTSVTVVLQVSPLDHRSTGAASVVVAATVDRARRWMTDQSMLHGLSTQSPVALTVYGPDLRLRWINDVLEEQLGLTRSDCIGRYSTELLPQGMILAPESAGTLEDVIAKVLETGEPVFDVLYSSPTPADLSHQRIWSCSYFRLSDADGSPLGVGESSFDITNRYEAGVRVALLGRASRIGTSLDVARTAQDLAAVVVPDFADHVEVDLVEHVLTSDRLSSGHDKSGTSLRRVTERSAQPMPDAVPRLGLLFSAEAGGPRRIVLPLAARDTVLGTVTLSRTPPRYPFAAQDVTLAEELVSRTAVCIDNASRYAREHTTALTLQRSLLPQVVPQPTGVEVAHRYVPTADPLGVGGDWYDVIPLSGARVGLVVGDVVGHGLNAAATMGRLRTTVRALAALDLTPDELLARLDDLVGQARVGIHRTNSDTPEDQALGTTCLYAIYDPVTAVCTLASAGHPAPVVTVPGHPPELLDLSPGPPLGIGGLPFGCAEIRLAEGSLLAFYTDGLIESSGRTMDTGMASLRRALVDSAQNLDALCDVITAPVSARSAEDDATLLLVRVKSLPAENTASWRVAQDPSAVAGTREHARAQLEQWGLEEMAFVTELVVSELVTNAIRYGSDPITLRMLRDQNRTLICEVTDGAHTSPYLRRAANDDEGGRGLFLVAQCMDRWGTRYTREGKTIWAEIKLDV</sequence>
<dbReference type="Gene3D" id="3.60.40.10">
    <property type="entry name" value="PPM-type phosphatase domain"/>
    <property type="match status" value="1"/>
</dbReference>
<dbReference type="CDD" id="cd16936">
    <property type="entry name" value="HATPase_RsbW-like"/>
    <property type="match status" value="1"/>
</dbReference>
<dbReference type="InterPro" id="IPR003594">
    <property type="entry name" value="HATPase_dom"/>
</dbReference>
<evidence type="ECO:0000259" key="3">
    <source>
        <dbReference type="PROSITE" id="PS50112"/>
    </source>
</evidence>
<dbReference type="SUPFAM" id="SSF55874">
    <property type="entry name" value="ATPase domain of HSP90 chaperone/DNA topoisomerase II/histidine kinase"/>
    <property type="match status" value="1"/>
</dbReference>
<dbReference type="NCBIfam" id="TIGR00229">
    <property type="entry name" value="sensory_box"/>
    <property type="match status" value="1"/>
</dbReference>
<feature type="region of interest" description="Disordered" evidence="2">
    <location>
        <begin position="62"/>
        <end position="81"/>
    </location>
</feature>
<evidence type="ECO:0000256" key="1">
    <source>
        <dbReference type="ARBA" id="ARBA00022801"/>
    </source>
</evidence>
<name>A0ABV1Y615_9ACTN</name>
<dbReference type="InterPro" id="IPR000014">
    <property type="entry name" value="PAS"/>
</dbReference>
<accession>A0ABV1Y615</accession>
<dbReference type="SUPFAM" id="SSF81606">
    <property type="entry name" value="PP2C-like"/>
    <property type="match status" value="1"/>
</dbReference>
<reference evidence="4 5" key="1">
    <citation type="submission" date="2024-06" db="EMBL/GenBank/DDBJ databases">
        <title>The Natural Products Discovery Center: Release of the First 8490 Sequenced Strains for Exploring Actinobacteria Biosynthetic Diversity.</title>
        <authorList>
            <person name="Kalkreuter E."/>
            <person name="Kautsar S.A."/>
            <person name="Yang D."/>
            <person name="Bader C.D."/>
            <person name="Teijaro C.N."/>
            <person name="Fluegel L."/>
            <person name="Davis C.M."/>
            <person name="Simpson J.R."/>
            <person name="Lauterbach L."/>
            <person name="Steele A.D."/>
            <person name="Gui C."/>
            <person name="Meng S."/>
            <person name="Li G."/>
            <person name="Viehrig K."/>
            <person name="Ye F."/>
            <person name="Su P."/>
            <person name="Kiefer A.F."/>
            <person name="Nichols A."/>
            <person name="Cepeda A.J."/>
            <person name="Yan W."/>
            <person name="Fan B."/>
            <person name="Jiang Y."/>
            <person name="Adhikari A."/>
            <person name="Zheng C.-J."/>
            <person name="Schuster L."/>
            <person name="Cowan T.M."/>
            <person name="Smanski M.J."/>
            <person name="Chevrette M.G."/>
            <person name="De Carvalho L.P.S."/>
            <person name="Shen B."/>
        </authorList>
    </citation>
    <scope>NUCLEOTIDE SEQUENCE [LARGE SCALE GENOMIC DNA]</scope>
    <source>
        <strain evidence="4 5">NPDC000155</strain>
    </source>
</reference>
<dbReference type="InterPro" id="IPR035965">
    <property type="entry name" value="PAS-like_dom_sf"/>
</dbReference>
<proteinExistence type="predicted"/>
<dbReference type="SUPFAM" id="SSF55785">
    <property type="entry name" value="PYP-like sensor domain (PAS domain)"/>
    <property type="match status" value="2"/>
</dbReference>
<dbReference type="InterPro" id="IPR001932">
    <property type="entry name" value="PPM-type_phosphatase-like_dom"/>
</dbReference>
<feature type="domain" description="PAS" evidence="3">
    <location>
        <begin position="128"/>
        <end position="204"/>
    </location>
</feature>
<dbReference type="PANTHER" id="PTHR43156:SF2">
    <property type="entry name" value="STAGE II SPORULATION PROTEIN E"/>
    <property type="match status" value="1"/>
</dbReference>
<dbReference type="Gene3D" id="3.30.450.20">
    <property type="entry name" value="PAS domain"/>
    <property type="match status" value="2"/>
</dbReference>
<dbReference type="RefSeq" id="WP_190075851.1">
    <property type="nucleotide sequence ID" value="NZ_JBEPFB010000031.1"/>
</dbReference>
<comment type="caution">
    <text evidence="4">The sequence shown here is derived from an EMBL/GenBank/DDBJ whole genome shotgun (WGS) entry which is preliminary data.</text>
</comment>
<feature type="region of interest" description="Disordered" evidence="2">
    <location>
        <begin position="308"/>
        <end position="327"/>
    </location>
</feature>
<dbReference type="CDD" id="cd00130">
    <property type="entry name" value="PAS"/>
    <property type="match status" value="2"/>
</dbReference>
<dbReference type="SMART" id="SM00331">
    <property type="entry name" value="PP2C_SIG"/>
    <property type="match status" value="1"/>
</dbReference>
<dbReference type="InterPro" id="IPR029016">
    <property type="entry name" value="GAF-like_dom_sf"/>
</dbReference>
<dbReference type="Pfam" id="PF13581">
    <property type="entry name" value="HATPase_c_2"/>
    <property type="match status" value="1"/>
</dbReference>
<dbReference type="Pfam" id="PF00989">
    <property type="entry name" value="PAS"/>
    <property type="match status" value="1"/>
</dbReference>
<dbReference type="Pfam" id="PF08448">
    <property type="entry name" value="PAS_4"/>
    <property type="match status" value="1"/>
</dbReference>
<evidence type="ECO:0000313" key="5">
    <source>
        <dbReference type="Proteomes" id="UP001486207"/>
    </source>
</evidence>
<dbReference type="SMART" id="SM00091">
    <property type="entry name" value="PAS"/>
    <property type="match status" value="2"/>
</dbReference>
<feature type="domain" description="PAS" evidence="3">
    <location>
        <begin position="16"/>
        <end position="63"/>
    </location>
</feature>